<evidence type="ECO:0000313" key="3">
    <source>
        <dbReference type="EMBL" id="RHM95349.1"/>
    </source>
</evidence>
<organism evidence="3 4">
    <name type="scientific">Phocaeicola plebeius</name>
    <dbReference type="NCBI Taxonomy" id="310297"/>
    <lineage>
        <taxon>Bacteria</taxon>
        <taxon>Pseudomonadati</taxon>
        <taxon>Bacteroidota</taxon>
        <taxon>Bacteroidia</taxon>
        <taxon>Bacteroidales</taxon>
        <taxon>Bacteroidaceae</taxon>
        <taxon>Phocaeicola</taxon>
    </lineage>
</organism>
<gene>
    <name evidence="2" type="ORF">DWY14_05010</name>
    <name evidence="3" type="ORF">DWZ34_11065</name>
</gene>
<dbReference type="EMBL" id="QRUY01000007">
    <property type="protein sequence ID" value="RGS09151.1"/>
    <property type="molecule type" value="Genomic_DNA"/>
</dbReference>
<evidence type="ECO:0000256" key="1">
    <source>
        <dbReference type="SAM" id="Phobius"/>
    </source>
</evidence>
<dbReference type="Proteomes" id="UP000285750">
    <property type="component" value="Unassembled WGS sequence"/>
</dbReference>
<keyword evidence="1" id="KW-1133">Transmembrane helix</keyword>
<dbReference type="EMBL" id="QRQK01000021">
    <property type="protein sequence ID" value="RHM95349.1"/>
    <property type="molecule type" value="Genomic_DNA"/>
</dbReference>
<sequence>MIFKIQVQNYEFSDDKRRIMSIKYLFFALSLKVLMLLFEEKQSFFRLSFLFCNTIVTYMTFFYNTNEIFLHSEKT</sequence>
<name>A0A415T1K6_9BACT</name>
<protein>
    <submittedName>
        <fullName evidence="3">Uncharacterized protein</fullName>
    </submittedName>
</protein>
<feature type="transmembrane region" description="Helical" evidence="1">
    <location>
        <begin position="44"/>
        <end position="64"/>
    </location>
</feature>
<comment type="caution">
    <text evidence="3">The sequence shown here is derived from an EMBL/GenBank/DDBJ whole genome shotgun (WGS) entry which is preliminary data.</text>
</comment>
<proteinExistence type="predicted"/>
<reference evidence="4 5" key="1">
    <citation type="submission" date="2018-08" db="EMBL/GenBank/DDBJ databases">
        <title>A genome reference for cultivated species of the human gut microbiota.</title>
        <authorList>
            <person name="Zou Y."/>
            <person name="Xue W."/>
            <person name="Luo G."/>
        </authorList>
    </citation>
    <scope>NUCLEOTIDE SEQUENCE [LARGE SCALE GENOMIC DNA]</scope>
    <source>
        <strain evidence="2 5">AF24-16AC</strain>
        <strain evidence="3 4">AF31-28B-AC</strain>
    </source>
</reference>
<keyword evidence="1" id="KW-0812">Transmembrane</keyword>
<evidence type="ECO:0000313" key="4">
    <source>
        <dbReference type="Proteomes" id="UP000285109"/>
    </source>
</evidence>
<keyword evidence="1" id="KW-0472">Membrane</keyword>
<evidence type="ECO:0000313" key="2">
    <source>
        <dbReference type="EMBL" id="RGS09151.1"/>
    </source>
</evidence>
<accession>A0A415T1K6</accession>
<evidence type="ECO:0000313" key="5">
    <source>
        <dbReference type="Proteomes" id="UP000285750"/>
    </source>
</evidence>
<dbReference type="Proteomes" id="UP000285109">
    <property type="component" value="Unassembled WGS sequence"/>
</dbReference>
<dbReference type="AlphaFoldDB" id="A0A415T1K6"/>
<feature type="transmembrane region" description="Helical" evidence="1">
    <location>
        <begin position="21"/>
        <end position="38"/>
    </location>
</feature>